<dbReference type="PROSITE" id="PS50110">
    <property type="entry name" value="RESPONSE_REGULATORY"/>
    <property type="match status" value="1"/>
</dbReference>
<dbReference type="FunFam" id="3.30.70.270:FF:000001">
    <property type="entry name" value="Diguanylate cyclase domain protein"/>
    <property type="match status" value="1"/>
</dbReference>
<dbReference type="Gene3D" id="3.30.70.270">
    <property type="match status" value="1"/>
</dbReference>
<dbReference type="SUPFAM" id="SSF55073">
    <property type="entry name" value="Nucleotide cyclase"/>
    <property type="match status" value="1"/>
</dbReference>
<dbReference type="Pfam" id="PF00990">
    <property type="entry name" value="GGDEF"/>
    <property type="match status" value="1"/>
</dbReference>
<dbReference type="SUPFAM" id="SSF47188">
    <property type="entry name" value="Hemerythrin-like"/>
    <property type="match status" value="1"/>
</dbReference>
<evidence type="ECO:0000256" key="6">
    <source>
        <dbReference type="PROSITE-ProRule" id="PRU00169"/>
    </source>
</evidence>
<dbReference type="InterPro" id="IPR011006">
    <property type="entry name" value="CheY-like_superfamily"/>
</dbReference>
<dbReference type="Pfam" id="PF00072">
    <property type="entry name" value="Response_reg"/>
    <property type="match status" value="1"/>
</dbReference>
<evidence type="ECO:0000256" key="1">
    <source>
        <dbReference type="ARBA" id="ARBA00010587"/>
    </source>
</evidence>
<dbReference type="InterPro" id="IPR029787">
    <property type="entry name" value="Nucleotide_cyclase"/>
</dbReference>
<dbReference type="OrthoDB" id="9812260at2"/>
<organism evidence="9 10">
    <name type="scientific">Caenispirillum salinarum AK4</name>
    <dbReference type="NCBI Taxonomy" id="1238182"/>
    <lineage>
        <taxon>Bacteria</taxon>
        <taxon>Pseudomonadati</taxon>
        <taxon>Pseudomonadota</taxon>
        <taxon>Alphaproteobacteria</taxon>
        <taxon>Rhodospirillales</taxon>
        <taxon>Novispirillaceae</taxon>
        <taxon>Caenispirillum</taxon>
    </lineage>
</organism>
<dbReference type="InterPro" id="IPR001789">
    <property type="entry name" value="Sig_transdc_resp-reg_receiver"/>
</dbReference>
<dbReference type="RefSeq" id="WP_009540867.1">
    <property type="nucleotide sequence ID" value="NZ_ANHY01000011.1"/>
</dbReference>
<comment type="similarity">
    <text evidence="1">Belongs to the hemerythrin family.</text>
</comment>
<dbReference type="GO" id="GO:1902201">
    <property type="term" value="P:negative regulation of bacterial-type flagellum-dependent cell motility"/>
    <property type="evidence" value="ECO:0007669"/>
    <property type="project" value="TreeGrafter"/>
</dbReference>
<dbReference type="AlphaFoldDB" id="K9GX15"/>
<evidence type="ECO:0000256" key="5">
    <source>
        <dbReference type="ARBA" id="ARBA00034247"/>
    </source>
</evidence>
<dbReference type="eggNOG" id="COG3706">
    <property type="taxonomic scope" value="Bacteria"/>
</dbReference>
<feature type="domain" description="GGDEF" evidence="8">
    <location>
        <begin position="309"/>
        <end position="446"/>
    </location>
</feature>
<protein>
    <recommendedName>
        <fullName evidence="2">diguanylate cyclase</fullName>
        <ecNumber evidence="2">2.7.7.65</ecNumber>
    </recommendedName>
</protein>
<dbReference type="GO" id="GO:0043709">
    <property type="term" value="P:cell adhesion involved in single-species biofilm formation"/>
    <property type="evidence" value="ECO:0007669"/>
    <property type="project" value="TreeGrafter"/>
</dbReference>
<evidence type="ECO:0000313" key="9">
    <source>
        <dbReference type="EMBL" id="EKV29777.1"/>
    </source>
</evidence>
<dbReference type="Gene3D" id="3.40.50.2300">
    <property type="match status" value="1"/>
</dbReference>
<dbReference type="InterPro" id="IPR012312">
    <property type="entry name" value="Hemerythrin-like"/>
</dbReference>
<dbReference type="InterPro" id="IPR035938">
    <property type="entry name" value="Hemerythrin-like_sf"/>
</dbReference>
<dbReference type="STRING" id="1238182.C882_0207"/>
<dbReference type="CDD" id="cd12107">
    <property type="entry name" value="Hemerythrin"/>
    <property type="match status" value="1"/>
</dbReference>
<dbReference type="PATRIC" id="fig|1238182.3.peg.2423"/>
<evidence type="ECO:0000259" key="8">
    <source>
        <dbReference type="PROSITE" id="PS50887"/>
    </source>
</evidence>
<sequence>MLLEWVEKQSVDVASIDRQHEALARGMFRFTQRMEALPPQEVVAEFDELLAAVRAHFEHEERVMRNIGMPGLADHAERHRRLLIDAAAFRNRLSERLKAGEAREITDYLAQWLVRHIGSDDMMIYEHLHGRKDAGEPVLPATARAEDGRATILAVDDVPSNVKALASILQHEYHVIVGTSGADALKLARAHTPDLILLDVMMPDMDGFDVCMRLKADPLLKDVPVIFVTARDEVDDEAHGLDVGAIDYLTKPVSAPIVKARVRNHLDLKRQRDMLRDVALVDGLTGVGNRRRFDEVFEREWRRAARDRTPLTVIMSDIDFFKGYNDTYGHQQGDACLQKVAQALASVVNRSGDLVARYGGEEFVCLLPNTAADGGAEVAERMREAVEALNLPHEASKATDHVTISLGTASLVPDLSGDPQAVLGDADYCLYQAKRAGRNRVRADCRPRVTADAPAAEG</sequence>
<feature type="modified residue" description="4-aspartylphosphate" evidence="6">
    <location>
        <position position="199"/>
    </location>
</feature>
<dbReference type="Pfam" id="PF01814">
    <property type="entry name" value="Hemerythrin"/>
    <property type="match status" value="1"/>
</dbReference>
<dbReference type="NCBIfam" id="TIGR02481">
    <property type="entry name" value="hemeryth_dom"/>
    <property type="match status" value="1"/>
</dbReference>
<dbReference type="EC" id="2.7.7.65" evidence="2"/>
<dbReference type="Proteomes" id="UP000009881">
    <property type="component" value="Unassembled WGS sequence"/>
</dbReference>
<dbReference type="GO" id="GO:0046872">
    <property type="term" value="F:metal ion binding"/>
    <property type="evidence" value="ECO:0007669"/>
    <property type="project" value="UniProtKB-KW"/>
</dbReference>
<dbReference type="InterPro" id="IPR050469">
    <property type="entry name" value="Diguanylate_Cyclase"/>
</dbReference>
<dbReference type="NCBIfam" id="TIGR00254">
    <property type="entry name" value="GGDEF"/>
    <property type="match status" value="1"/>
</dbReference>
<reference evidence="9 10" key="1">
    <citation type="journal article" date="2013" name="Genome Announc.">
        <title>Draft Genome Sequence of an Alphaproteobacterium, Caenispirillum salinarum AK4(T), Isolated from a Solar Saltern.</title>
        <authorList>
            <person name="Khatri I."/>
            <person name="Singh A."/>
            <person name="Korpole S."/>
            <person name="Pinnaka A.K."/>
            <person name="Subramanian S."/>
        </authorList>
    </citation>
    <scope>NUCLEOTIDE SEQUENCE [LARGE SCALE GENOMIC DNA]</scope>
    <source>
        <strain evidence="9 10">AK4</strain>
    </source>
</reference>
<dbReference type="GO" id="GO:0005886">
    <property type="term" value="C:plasma membrane"/>
    <property type="evidence" value="ECO:0007669"/>
    <property type="project" value="TreeGrafter"/>
</dbReference>
<keyword evidence="10" id="KW-1185">Reference proteome</keyword>
<accession>K9GX15</accession>
<dbReference type="GO" id="GO:0000160">
    <property type="term" value="P:phosphorelay signal transduction system"/>
    <property type="evidence" value="ECO:0007669"/>
    <property type="project" value="InterPro"/>
</dbReference>
<evidence type="ECO:0000256" key="3">
    <source>
        <dbReference type="ARBA" id="ARBA00022723"/>
    </source>
</evidence>
<dbReference type="SUPFAM" id="SSF52172">
    <property type="entry name" value="CheY-like"/>
    <property type="match status" value="1"/>
</dbReference>
<dbReference type="EMBL" id="ANHY01000011">
    <property type="protein sequence ID" value="EKV29777.1"/>
    <property type="molecule type" value="Genomic_DNA"/>
</dbReference>
<comment type="caution">
    <text evidence="9">The sequence shown here is derived from an EMBL/GenBank/DDBJ whole genome shotgun (WGS) entry which is preliminary data.</text>
</comment>
<dbReference type="InterPro" id="IPR043128">
    <property type="entry name" value="Rev_trsase/Diguanyl_cyclase"/>
</dbReference>
<dbReference type="GO" id="GO:0052621">
    <property type="term" value="F:diguanylate cyclase activity"/>
    <property type="evidence" value="ECO:0007669"/>
    <property type="project" value="UniProtKB-EC"/>
</dbReference>
<keyword evidence="6" id="KW-0597">Phosphoprotein</keyword>
<dbReference type="PROSITE" id="PS50887">
    <property type="entry name" value="GGDEF"/>
    <property type="match status" value="1"/>
</dbReference>
<dbReference type="SMART" id="SM00448">
    <property type="entry name" value="REC"/>
    <property type="match status" value="1"/>
</dbReference>
<keyword evidence="4" id="KW-0408">Iron</keyword>
<dbReference type="SMART" id="SM00267">
    <property type="entry name" value="GGDEF"/>
    <property type="match status" value="1"/>
</dbReference>
<evidence type="ECO:0000256" key="2">
    <source>
        <dbReference type="ARBA" id="ARBA00012528"/>
    </source>
</evidence>
<dbReference type="InterPro" id="IPR012827">
    <property type="entry name" value="Hemerythrin_metal-bd"/>
</dbReference>
<feature type="domain" description="Response regulatory" evidence="7">
    <location>
        <begin position="151"/>
        <end position="266"/>
    </location>
</feature>
<comment type="catalytic activity">
    <reaction evidence="5">
        <text>2 GTP = 3',3'-c-di-GMP + 2 diphosphate</text>
        <dbReference type="Rhea" id="RHEA:24898"/>
        <dbReference type="ChEBI" id="CHEBI:33019"/>
        <dbReference type="ChEBI" id="CHEBI:37565"/>
        <dbReference type="ChEBI" id="CHEBI:58805"/>
        <dbReference type="EC" id="2.7.7.65"/>
    </reaction>
</comment>
<dbReference type="CDD" id="cd01949">
    <property type="entry name" value="GGDEF"/>
    <property type="match status" value="1"/>
</dbReference>
<dbReference type="PANTHER" id="PTHR45138">
    <property type="entry name" value="REGULATORY COMPONENTS OF SENSORY TRANSDUCTION SYSTEM"/>
    <property type="match status" value="1"/>
</dbReference>
<dbReference type="Gene3D" id="1.20.120.50">
    <property type="entry name" value="Hemerythrin-like"/>
    <property type="match status" value="1"/>
</dbReference>
<gene>
    <name evidence="9" type="ORF">C882_0207</name>
</gene>
<evidence type="ECO:0000256" key="4">
    <source>
        <dbReference type="ARBA" id="ARBA00023004"/>
    </source>
</evidence>
<dbReference type="PANTHER" id="PTHR45138:SF9">
    <property type="entry name" value="DIGUANYLATE CYCLASE DGCM-RELATED"/>
    <property type="match status" value="1"/>
</dbReference>
<keyword evidence="3" id="KW-0479">Metal-binding</keyword>
<evidence type="ECO:0000259" key="7">
    <source>
        <dbReference type="PROSITE" id="PS50110"/>
    </source>
</evidence>
<dbReference type="InterPro" id="IPR000160">
    <property type="entry name" value="GGDEF_dom"/>
</dbReference>
<evidence type="ECO:0000313" key="10">
    <source>
        <dbReference type="Proteomes" id="UP000009881"/>
    </source>
</evidence>
<proteinExistence type="inferred from homology"/>
<name>K9GX15_9PROT</name>